<proteinExistence type="predicted"/>
<dbReference type="EMBL" id="BSPC01000021">
    <property type="protein sequence ID" value="GLS19218.1"/>
    <property type="molecule type" value="Genomic_DNA"/>
</dbReference>
<protein>
    <submittedName>
        <fullName evidence="2">Uncharacterized protein</fullName>
    </submittedName>
</protein>
<accession>A0ABQ6CFT1</accession>
<keyword evidence="3" id="KW-1185">Reference proteome</keyword>
<gene>
    <name evidence="2" type="ORF">GCM10007874_22350</name>
</gene>
<sequence>MVEEATTTRRLDDWGTRRRRRCRNGGKRWRGKTKYQSKRYRNLDSHEAVPDHPSHAYTM</sequence>
<evidence type="ECO:0000313" key="3">
    <source>
        <dbReference type="Proteomes" id="UP001156882"/>
    </source>
</evidence>
<dbReference type="Proteomes" id="UP001156882">
    <property type="component" value="Unassembled WGS sequence"/>
</dbReference>
<organism evidence="2 3">
    <name type="scientific">Labrys miyagiensis</name>
    <dbReference type="NCBI Taxonomy" id="346912"/>
    <lineage>
        <taxon>Bacteria</taxon>
        <taxon>Pseudomonadati</taxon>
        <taxon>Pseudomonadota</taxon>
        <taxon>Alphaproteobacteria</taxon>
        <taxon>Hyphomicrobiales</taxon>
        <taxon>Xanthobacteraceae</taxon>
        <taxon>Labrys</taxon>
    </lineage>
</organism>
<comment type="caution">
    <text evidence="2">The sequence shown here is derived from an EMBL/GenBank/DDBJ whole genome shotgun (WGS) entry which is preliminary data.</text>
</comment>
<name>A0ABQ6CFT1_9HYPH</name>
<reference evidence="3" key="1">
    <citation type="journal article" date="2019" name="Int. J. Syst. Evol. Microbiol.">
        <title>The Global Catalogue of Microorganisms (GCM) 10K type strain sequencing project: providing services to taxonomists for standard genome sequencing and annotation.</title>
        <authorList>
            <consortium name="The Broad Institute Genomics Platform"/>
            <consortium name="The Broad Institute Genome Sequencing Center for Infectious Disease"/>
            <person name="Wu L."/>
            <person name="Ma J."/>
        </authorList>
    </citation>
    <scope>NUCLEOTIDE SEQUENCE [LARGE SCALE GENOMIC DNA]</scope>
    <source>
        <strain evidence="3">NBRC 101365</strain>
    </source>
</reference>
<feature type="compositionally biased region" description="Basic and acidic residues" evidence="1">
    <location>
        <begin position="41"/>
        <end position="59"/>
    </location>
</feature>
<feature type="compositionally biased region" description="Basic residues" evidence="1">
    <location>
        <begin position="22"/>
        <end position="40"/>
    </location>
</feature>
<evidence type="ECO:0000313" key="2">
    <source>
        <dbReference type="EMBL" id="GLS19218.1"/>
    </source>
</evidence>
<feature type="region of interest" description="Disordered" evidence="1">
    <location>
        <begin position="22"/>
        <end position="59"/>
    </location>
</feature>
<evidence type="ECO:0000256" key="1">
    <source>
        <dbReference type="SAM" id="MobiDB-lite"/>
    </source>
</evidence>